<reference evidence="2 3" key="1">
    <citation type="submission" date="2017-12" db="EMBL/GenBank/DDBJ databases">
        <authorList>
            <person name="Hurst M.R.H."/>
        </authorList>
    </citation>
    <scope>NUCLEOTIDE SEQUENCE [LARGE SCALE GENOMIC DNA]</scope>
    <source>
        <strain evidence="2 3">TH11417</strain>
    </source>
</reference>
<sequence length="150" mass="17063">MLLKMIKNTKKKKTKDAYAKLLRKQMVIGCIGGIALLVLLPILEMSAYQQGMLVGIVFALFIFAGSSYMTQKDPKKLHQAYVVAYDERNQLINNLTTTWTLVFLMILMSVLLLLDGFFGIVLPNRFLLIAFMYFCLISLVGMKALLNRFL</sequence>
<protein>
    <submittedName>
        <fullName evidence="2">Uncharacterized protein</fullName>
    </submittedName>
</protein>
<proteinExistence type="predicted"/>
<evidence type="ECO:0000256" key="1">
    <source>
        <dbReference type="SAM" id="Phobius"/>
    </source>
</evidence>
<feature type="transmembrane region" description="Helical" evidence="1">
    <location>
        <begin position="21"/>
        <end position="42"/>
    </location>
</feature>
<feature type="transmembrane region" description="Helical" evidence="1">
    <location>
        <begin position="48"/>
        <end position="70"/>
    </location>
</feature>
<name>A0A2L0D2I2_9STRE</name>
<dbReference type="RefSeq" id="WP_104967113.1">
    <property type="nucleotide sequence ID" value="NZ_CP025536.1"/>
</dbReference>
<accession>A0A2L0D2I2</accession>
<dbReference type="AlphaFoldDB" id="A0A2L0D2I2"/>
<evidence type="ECO:0000313" key="2">
    <source>
        <dbReference type="EMBL" id="AUW95771.1"/>
    </source>
</evidence>
<dbReference type="OrthoDB" id="2237156at2"/>
<keyword evidence="1" id="KW-1133">Transmembrane helix</keyword>
<keyword evidence="1" id="KW-0812">Transmembrane</keyword>
<feature type="transmembrane region" description="Helical" evidence="1">
    <location>
        <begin position="91"/>
        <end position="114"/>
    </location>
</feature>
<gene>
    <name evidence="2" type="ORF">C0J00_00835</name>
</gene>
<feature type="transmembrane region" description="Helical" evidence="1">
    <location>
        <begin position="126"/>
        <end position="146"/>
    </location>
</feature>
<keyword evidence="3" id="KW-1185">Reference proteome</keyword>
<evidence type="ECO:0000313" key="3">
    <source>
        <dbReference type="Proteomes" id="UP000238956"/>
    </source>
</evidence>
<dbReference type="KEGG" id="splr:C0J00_00835"/>
<dbReference type="Proteomes" id="UP000238956">
    <property type="component" value="Chromosome"/>
</dbReference>
<keyword evidence="1" id="KW-0472">Membrane</keyword>
<dbReference type="EMBL" id="CP025536">
    <property type="protein sequence ID" value="AUW95771.1"/>
    <property type="molecule type" value="Genomic_DNA"/>
</dbReference>
<organism evidence="2 3">
    <name type="scientific">Streptococcus pluranimalium</name>
    <dbReference type="NCBI Taxonomy" id="82348"/>
    <lineage>
        <taxon>Bacteria</taxon>
        <taxon>Bacillati</taxon>
        <taxon>Bacillota</taxon>
        <taxon>Bacilli</taxon>
        <taxon>Lactobacillales</taxon>
        <taxon>Streptococcaceae</taxon>
        <taxon>Streptococcus</taxon>
    </lineage>
</organism>
<dbReference type="GeneID" id="98392455"/>
<reference evidence="2 3" key="2">
    <citation type="submission" date="2018-02" db="EMBL/GenBank/DDBJ databases">
        <title>Whole genome sequencing analysis of Streptococcus pluranimalium isolated from cattle infected mastitis in China.</title>
        <authorList>
            <person name="Zhang J.-R."/>
            <person name="Hu G.-Z."/>
        </authorList>
    </citation>
    <scope>NUCLEOTIDE SEQUENCE [LARGE SCALE GENOMIC DNA]</scope>
    <source>
        <strain evidence="2 3">TH11417</strain>
    </source>
</reference>